<dbReference type="InterPro" id="IPR017972">
    <property type="entry name" value="Cyt_P450_CS"/>
</dbReference>
<evidence type="ECO:0000256" key="1">
    <source>
        <dbReference type="SAM" id="MobiDB-lite"/>
    </source>
</evidence>
<dbReference type="SUPFAM" id="SSF48264">
    <property type="entry name" value="Cytochrome P450"/>
    <property type="match status" value="1"/>
</dbReference>
<dbReference type="EMBL" id="CP001329">
    <property type="protein sequence ID" value="ACO65405.1"/>
    <property type="molecule type" value="Genomic_DNA"/>
</dbReference>
<feature type="region of interest" description="Disordered" evidence="1">
    <location>
        <begin position="369"/>
        <end position="419"/>
    </location>
</feature>
<accession>C1EDA3</accession>
<dbReference type="GO" id="GO:0016705">
    <property type="term" value="F:oxidoreductase activity, acting on paired donors, with incorporation or reduction of molecular oxygen"/>
    <property type="evidence" value="ECO:0007669"/>
    <property type="project" value="InterPro"/>
</dbReference>
<organism evidence="3 4">
    <name type="scientific">Micromonas commoda (strain RCC299 / NOUM17 / CCMP2709)</name>
    <name type="common">Picoplanktonic green alga</name>
    <dbReference type="NCBI Taxonomy" id="296587"/>
    <lineage>
        <taxon>Eukaryota</taxon>
        <taxon>Viridiplantae</taxon>
        <taxon>Chlorophyta</taxon>
        <taxon>Mamiellophyceae</taxon>
        <taxon>Mamiellales</taxon>
        <taxon>Mamiellaceae</taxon>
        <taxon>Micromonas</taxon>
    </lineage>
</organism>
<protein>
    <recommendedName>
        <fullName evidence="5">Cytochrome P450</fullName>
    </recommendedName>
</protein>
<dbReference type="OrthoDB" id="105136at2759"/>
<keyword evidence="2" id="KW-0472">Membrane</keyword>
<dbReference type="PROSITE" id="PS00086">
    <property type="entry name" value="CYTOCHROME_P450"/>
    <property type="match status" value="1"/>
</dbReference>
<evidence type="ECO:0008006" key="5">
    <source>
        <dbReference type="Google" id="ProtNLM"/>
    </source>
</evidence>
<proteinExistence type="predicted"/>
<dbReference type="KEGG" id="mis:MICPUN_61059"/>
<feature type="transmembrane region" description="Helical" evidence="2">
    <location>
        <begin position="53"/>
        <end position="71"/>
    </location>
</feature>
<dbReference type="Gene3D" id="1.10.630.10">
    <property type="entry name" value="Cytochrome P450"/>
    <property type="match status" value="1"/>
</dbReference>
<dbReference type="GO" id="GO:0004497">
    <property type="term" value="F:monooxygenase activity"/>
    <property type="evidence" value="ECO:0007669"/>
    <property type="project" value="InterPro"/>
</dbReference>
<dbReference type="Proteomes" id="UP000002009">
    <property type="component" value="Chromosome 9"/>
</dbReference>
<evidence type="ECO:0000313" key="4">
    <source>
        <dbReference type="Proteomes" id="UP000002009"/>
    </source>
</evidence>
<dbReference type="OMA" id="TQVIMFT"/>
<gene>
    <name evidence="3" type="ORF">MICPUN_61059</name>
</gene>
<evidence type="ECO:0000256" key="2">
    <source>
        <dbReference type="SAM" id="Phobius"/>
    </source>
</evidence>
<name>C1EDA3_MICCC</name>
<keyword evidence="2" id="KW-0812">Transmembrane</keyword>
<dbReference type="AlphaFoldDB" id="C1EDA3"/>
<feature type="transmembrane region" description="Helical" evidence="2">
    <location>
        <begin position="20"/>
        <end position="41"/>
    </location>
</feature>
<feature type="transmembrane region" description="Helical" evidence="2">
    <location>
        <begin position="144"/>
        <end position="171"/>
    </location>
</feature>
<dbReference type="GO" id="GO:0020037">
    <property type="term" value="F:heme binding"/>
    <property type="evidence" value="ECO:0007669"/>
    <property type="project" value="InterPro"/>
</dbReference>
<keyword evidence="2" id="KW-1133">Transmembrane helix</keyword>
<dbReference type="InParanoid" id="C1EDA3"/>
<reference evidence="3 4" key="1">
    <citation type="journal article" date="2009" name="Science">
        <title>Green evolution and dynamic adaptations revealed by genomes of the marine picoeukaryotes Micromonas.</title>
        <authorList>
            <person name="Worden A.Z."/>
            <person name="Lee J.H."/>
            <person name="Mock T."/>
            <person name="Rouze P."/>
            <person name="Simmons M.P."/>
            <person name="Aerts A.L."/>
            <person name="Allen A.E."/>
            <person name="Cuvelier M.L."/>
            <person name="Derelle E."/>
            <person name="Everett M.V."/>
            <person name="Foulon E."/>
            <person name="Grimwood J."/>
            <person name="Gundlach H."/>
            <person name="Henrissat B."/>
            <person name="Napoli C."/>
            <person name="McDonald S.M."/>
            <person name="Parker M.S."/>
            <person name="Rombauts S."/>
            <person name="Salamov A."/>
            <person name="Von Dassow P."/>
            <person name="Badger J.H."/>
            <person name="Coutinho P.M."/>
            <person name="Demir E."/>
            <person name="Dubchak I."/>
            <person name="Gentemann C."/>
            <person name="Eikrem W."/>
            <person name="Gready J.E."/>
            <person name="John U."/>
            <person name="Lanier W."/>
            <person name="Lindquist E.A."/>
            <person name="Lucas S."/>
            <person name="Mayer K.F."/>
            <person name="Moreau H."/>
            <person name="Not F."/>
            <person name="Otillar R."/>
            <person name="Panaud O."/>
            <person name="Pangilinan J."/>
            <person name="Paulsen I."/>
            <person name="Piegu B."/>
            <person name="Poliakov A."/>
            <person name="Robbens S."/>
            <person name="Schmutz J."/>
            <person name="Toulza E."/>
            <person name="Wyss T."/>
            <person name="Zelensky A."/>
            <person name="Zhou K."/>
            <person name="Armbrust E.V."/>
            <person name="Bhattacharya D."/>
            <person name="Goodenough U.W."/>
            <person name="Van de Peer Y."/>
            <person name="Grigoriev I.V."/>
        </authorList>
    </citation>
    <scope>NUCLEOTIDE SEQUENCE [LARGE SCALE GENOMIC DNA]</scope>
    <source>
        <strain evidence="4">RCC299 / NOUM17</strain>
    </source>
</reference>
<feature type="transmembrane region" description="Helical" evidence="2">
    <location>
        <begin position="91"/>
        <end position="112"/>
    </location>
</feature>
<sequence>MGGYFTSDRAAKYGWGVPRLALVTLFAFEIVPRAFLAGSRAPVDALVSTPLPFTARAAAAPFAPLTLVPYLHSLRWIAHAYTGSIGAGVNVQVLGLLGNLAIMAVAGGLCLWDLTKDISLVVYFLKTFCGDQLAGKLDTAEWKLVLAFTFALPLAMWGAAGANGAAFAMFLPYARIAPILFAIQAVCEFGDAHLEYHPVIGKFFRHRYGFEAFTLCALTMMPGGITAPELRVVQFDLVICLFYRVANLGIILHKQGFAVAAAASLAVTIRKGCFRVFGALSGQRIVNVTDAEVATAVMRASDVKGDALERHVATPAWRPLLSLESVDHELYRNMLRDFHAVVKACPPPQRVGEIARAKVDELMYRTYSEEAEEASPVRGGAEPSPPPSPERPVVDVTLADSPVDSPHPHGGKGGDVGKCPFVQMQRTMRGGASGQSNAAGRSTPARSDAAPVIDADDVARLSLSVFIEYLFGREWEPKFETLLAASWEWRKEIAVRGRADPGVKKAAVELVVDDLIKNSHLWDLFGEKWREPRYYSLIMQPFLVSPAINVGDIAVAMKAHPDLALEPAMRRMHPFPIFERWVDKDVVVDGRIAVRADTQVIMFTSDFANSKHLWPAFGTGPRACAGTSMALGVLNAIHQKMLGRPGFEPERGHKFSGRNNDGVTSLSEVWYFAKTVLPVVFGFGGEKTTEAAALERAAAAALE</sequence>
<dbReference type="GeneID" id="8246324"/>
<keyword evidence="4" id="KW-1185">Reference proteome</keyword>
<feature type="region of interest" description="Disordered" evidence="1">
    <location>
        <begin position="429"/>
        <end position="448"/>
    </location>
</feature>
<dbReference type="eggNOG" id="ENOG502S137">
    <property type="taxonomic scope" value="Eukaryota"/>
</dbReference>
<dbReference type="InterPro" id="IPR036396">
    <property type="entry name" value="Cyt_P450_sf"/>
</dbReference>
<dbReference type="RefSeq" id="XP_002504147.1">
    <property type="nucleotide sequence ID" value="XM_002504101.1"/>
</dbReference>
<evidence type="ECO:0000313" key="3">
    <source>
        <dbReference type="EMBL" id="ACO65405.1"/>
    </source>
</evidence>
<dbReference type="GO" id="GO:0005506">
    <property type="term" value="F:iron ion binding"/>
    <property type="evidence" value="ECO:0007669"/>
    <property type="project" value="InterPro"/>
</dbReference>